<sequence>MNMIRRLLMAGVWALCLINLVRPLEAPLENLFYIVLGVLVVLHGLQVVLFSKVLQLDLAGKVDVFIFGGIAANERRKALLAKMEKESR</sequence>
<dbReference type="PANTHER" id="PTHR38775">
    <property type="entry name" value="INNER MEMBRANE PROTEIN-RELATED"/>
    <property type="match status" value="1"/>
</dbReference>
<dbReference type="AlphaFoldDB" id="K2IRZ4"/>
<proteinExistence type="predicted"/>
<dbReference type="Pfam" id="PF06611">
    <property type="entry name" value="DUF1145"/>
    <property type="match status" value="1"/>
</dbReference>
<evidence type="ECO:0000313" key="2">
    <source>
        <dbReference type="EMBL" id="EKE73031.1"/>
    </source>
</evidence>
<evidence type="ECO:0000256" key="1">
    <source>
        <dbReference type="SAM" id="Phobius"/>
    </source>
</evidence>
<dbReference type="STRING" id="745411.B3C1_10457"/>
<dbReference type="InterPro" id="IPR009525">
    <property type="entry name" value="DUF1145"/>
</dbReference>
<feature type="transmembrane region" description="Helical" evidence="1">
    <location>
        <begin position="33"/>
        <end position="51"/>
    </location>
</feature>
<name>K2IRZ4_9GAMM</name>
<keyword evidence="1" id="KW-1133">Transmembrane helix</keyword>
<comment type="caution">
    <text evidence="2">The sequence shown here is derived from an EMBL/GenBank/DDBJ whole genome shotgun (WGS) entry which is preliminary data.</text>
</comment>
<keyword evidence="1" id="KW-0812">Transmembrane</keyword>
<dbReference type="PANTHER" id="PTHR38775:SF1">
    <property type="entry name" value="INNER MEMBRANE PROTEIN"/>
    <property type="match status" value="1"/>
</dbReference>
<organism evidence="2 3">
    <name type="scientific">Gallaecimonas xiamenensis 3-C-1</name>
    <dbReference type="NCBI Taxonomy" id="745411"/>
    <lineage>
        <taxon>Bacteria</taxon>
        <taxon>Pseudomonadati</taxon>
        <taxon>Pseudomonadota</taxon>
        <taxon>Gammaproteobacteria</taxon>
        <taxon>Enterobacterales</taxon>
        <taxon>Gallaecimonadaceae</taxon>
        <taxon>Gallaecimonas</taxon>
    </lineage>
</organism>
<dbReference type="EMBL" id="AMRI01000013">
    <property type="protein sequence ID" value="EKE73031.1"/>
    <property type="molecule type" value="Genomic_DNA"/>
</dbReference>
<evidence type="ECO:0000313" key="3">
    <source>
        <dbReference type="Proteomes" id="UP000006755"/>
    </source>
</evidence>
<gene>
    <name evidence="2" type="ORF">B3C1_10457</name>
</gene>
<protein>
    <recommendedName>
        <fullName evidence="4">DUF1145 domain-containing protein</fullName>
    </recommendedName>
</protein>
<reference evidence="2 3" key="1">
    <citation type="journal article" date="2012" name="J. Bacteriol.">
        <title>Genome Sequence of Gallaecimonas xiamenensis Type Strain 3-C-1.</title>
        <authorList>
            <person name="Lai Q."/>
            <person name="Wang L."/>
            <person name="Wang W."/>
            <person name="Shao Z."/>
        </authorList>
    </citation>
    <scope>NUCLEOTIDE SEQUENCE [LARGE SCALE GENOMIC DNA]</scope>
    <source>
        <strain evidence="2 3">3-C-1</strain>
    </source>
</reference>
<accession>K2IRZ4</accession>
<evidence type="ECO:0008006" key="4">
    <source>
        <dbReference type="Google" id="ProtNLM"/>
    </source>
</evidence>
<keyword evidence="1" id="KW-0472">Membrane</keyword>
<keyword evidence="3" id="KW-1185">Reference proteome</keyword>
<dbReference type="Proteomes" id="UP000006755">
    <property type="component" value="Unassembled WGS sequence"/>
</dbReference>